<comment type="caution">
    <text evidence="5">The sequence shown here is derived from an EMBL/GenBank/DDBJ whole genome shotgun (WGS) entry which is preliminary data.</text>
</comment>
<dbReference type="InterPro" id="IPR036645">
    <property type="entry name" value="Elafin-like_sf"/>
</dbReference>
<evidence type="ECO:0000313" key="6">
    <source>
        <dbReference type="Proteomes" id="UP000887013"/>
    </source>
</evidence>
<reference evidence="5" key="1">
    <citation type="submission" date="2020-08" db="EMBL/GenBank/DDBJ databases">
        <title>Multicomponent nature underlies the extraordinary mechanical properties of spider dragline silk.</title>
        <authorList>
            <person name="Kono N."/>
            <person name="Nakamura H."/>
            <person name="Mori M."/>
            <person name="Yoshida Y."/>
            <person name="Ohtoshi R."/>
            <person name="Malay A.D."/>
            <person name="Moran D.A.P."/>
            <person name="Tomita M."/>
            <person name="Numata K."/>
            <person name="Arakawa K."/>
        </authorList>
    </citation>
    <scope>NUCLEOTIDE SEQUENCE</scope>
</reference>
<evidence type="ECO:0000259" key="4">
    <source>
        <dbReference type="PROSITE" id="PS51390"/>
    </source>
</evidence>
<dbReference type="GO" id="GO:0005576">
    <property type="term" value="C:extracellular region"/>
    <property type="evidence" value="ECO:0007669"/>
    <property type="project" value="InterPro"/>
</dbReference>
<keyword evidence="3" id="KW-0732">Signal</keyword>
<feature type="domain" description="WAP" evidence="4">
    <location>
        <begin position="17"/>
        <end position="66"/>
    </location>
</feature>
<dbReference type="CDD" id="cd00199">
    <property type="entry name" value="WAP"/>
    <property type="match status" value="1"/>
</dbReference>
<dbReference type="Pfam" id="PF00095">
    <property type="entry name" value="WAP"/>
    <property type="match status" value="1"/>
</dbReference>
<organism evidence="5 6">
    <name type="scientific">Nephila pilipes</name>
    <name type="common">Giant wood spider</name>
    <name type="synonym">Nephila maculata</name>
    <dbReference type="NCBI Taxonomy" id="299642"/>
    <lineage>
        <taxon>Eukaryota</taxon>
        <taxon>Metazoa</taxon>
        <taxon>Ecdysozoa</taxon>
        <taxon>Arthropoda</taxon>
        <taxon>Chelicerata</taxon>
        <taxon>Arachnida</taxon>
        <taxon>Araneae</taxon>
        <taxon>Araneomorphae</taxon>
        <taxon>Entelegynae</taxon>
        <taxon>Araneoidea</taxon>
        <taxon>Nephilidae</taxon>
        <taxon>Nephila</taxon>
    </lineage>
</organism>
<dbReference type="OrthoDB" id="6437934at2759"/>
<protein>
    <submittedName>
        <fullName evidence="5">WAP domain-containing protein</fullName>
    </submittedName>
</protein>
<dbReference type="GO" id="GO:0090729">
    <property type="term" value="F:toxin activity"/>
    <property type="evidence" value="ECO:0007669"/>
    <property type="project" value="UniProtKB-KW"/>
</dbReference>
<dbReference type="EMBL" id="BMAW01109703">
    <property type="protein sequence ID" value="GFT39757.1"/>
    <property type="molecule type" value="Genomic_DNA"/>
</dbReference>
<dbReference type="AlphaFoldDB" id="A0A8X6TRR1"/>
<keyword evidence="6" id="KW-1185">Reference proteome</keyword>
<gene>
    <name evidence="5" type="primary">AVEN_94196_1</name>
    <name evidence="5" type="ORF">NPIL_56391</name>
</gene>
<proteinExistence type="predicted"/>
<name>A0A8X6TRR1_NEPPI</name>
<dbReference type="InterPro" id="IPR008197">
    <property type="entry name" value="WAP_dom"/>
</dbReference>
<comment type="function">
    <text evidence="1">Has antibacterial activity.</text>
</comment>
<dbReference type="Gene3D" id="4.10.75.10">
    <property type="entry name" value="Elafin-like"/>
    <property type="match status" value="1"/>
</dbReference>
<evidence type="ECO:0000256" key="2">
    <source>
        <dbReference type="ARBA" id="ARBA00022656"/>
    </source>
</evidence>
<sequence length="458" mass="52600">MTTDRFWQPINMHTPSLQERVWRCPEASPTLCFYSDYEFKCKSHSDCPGYQMCCLMACAYGCVRPLPIPKIDLKKYFLEKYPEFYEGLENNSIDTEIHASTIKNRNSLSNNGFDEAAFNISNNLIDTGLDASTVQVNENLANIGFHASDVDINDNLIDTGSHSSVAYISDNEMERNKFNLSVNNSDLLFESLMTLTGLETENFENQKSKTDIDKKTFSDTITQSSNIATYYEYEKNNLADSYPNSIEKNGLMSNTFLTPTFLKKSIKVKQYEGILHRESPKLHYRSPYNFDKVNDTNKTGIFPKNNKENVDSESLHKHLLSSLIRTILSQKNNTPLFNRFSISVVNWIKELDDMSLSENVNYYDSDTYNTLIHRKYDATNSEIEVLRKRLLHFLARANPLPKINRTLLDTIFKSASIWIDGRDNSSISDNAYHDNGDTQNALILRKYGWLKIHVIDSP</sequence>
<dbReference type="Proteomes" id="UP000887013">
    <property type="component" value="Unassembled WGS sequence"/>
</dbReference>
<keyword evidence="2" id="KW-0800">Toxin</keyword>
<evidence type="ECO:0000256" key="1">
    <source>
        <dbReference type="ARBA" id="ARBA00002878"/>
    </source>
</evidence>
<accession>A0A8X6TRR1</accession>
<dbReference type="PROSITE" id="PS51390">
    <property type="entry name" value="WAP"/>
    <property type="match status" value="1"/>
</dbReference>
<dbReference type="SUPFAM" id="SSF57256">
    <property type="entry name" value="Elafin-like"/>
    <property type="match status" value="1"/>
</dbReference>
<dbReference type="GO" id="GO:0030414">
    <property type="term" value="F:peptidase inhibitor activity"/>
    <property type="evidence" value="ECO:0007669"/>
    <property type="project" value="InterPro"/>
</dbReference>
<evidence type="ECO:0000313" key="5">
    <source>
        <dbReference type="EMBL" id="GFT39757.1"/>
    </source>
</evidence>
<evidence type="ECO:0000256" key="3">
    <source>
        <dbReference type="ARBA" id="ARBA00022729"/>
    </source>
</evidence>